<name>A0A8B6GVF0_MYTGA</name>
<proteinExistence type="predicted"/>
<dbReference type="AlphaFoldDB" id="A0A8B6GVF0"/>
<feature type="domain" description="Tc1-like transposase DDE" evidence="2">
    <location>
        <begin position="181"/>
        <end position="251"/>
    </location>
</feature>
<protein>
    <recommendedName>
        <fullName evidence="2">Tc1-like transposase DDE domain-containing protein</fullName>
    </recommendedName>
</protein>
<dbReference type="GO" id="GO:0003676">
    <property type="term" value="F:nucleic acid binding"/>
    <property type="evidence" value="ECO:0007669"/>
    <property type="project" value="InterPro"/>
</dbReference>
<dbReference type="PANTHER" id="PTHR23022">
    <property type="entry name" value="TRANSPOSABLE ELEMENT-RELATED"/>
    <property type="match status" value="1"/>
</dbReference>
<comment type="caution">
    <text evidence="3">The sequence shown here is derived from an EMBL/GenBank/DDBJ whole genome shotgun (WGS) entry which is preliminary data.</text>
</comment>
<dbReference type="InterPro" id="IPR038717">
    <property type="entry name" value="Tc1-like_DDE_dom"/>
</dbReference>
<dbReference type="PANTHER" id="PTHR23022:SF135">
    <property type="entry name" value="SI:DKEY-77F5.3"/>
    <property type="match status" value="1"/>
</dbReference>
<organism evidence="3 4">
    <name type="scientific">Mytilus galloprovincialis</name>
    <name type="common">Mediterranean mussel</name>
    <dbReference type="NCBI Taxonomy" id="29158"/>
    <lineage>
        <taxon>Eukaryota</taxon>
        <taxon>Metazoa</taxon>
        <taxon>Spiralia</taxon>
        <taxon>Lophotrochozoa</taxon>
        <taxon>Mollusca</taxon>
        <taxon>Bivalvia</taxon>
        <taxon>Autobranchia</taxon>
        <taxon>Pteriomorphia</taxon>
        <taxon>Mytilida</taxon>
        <taxon>Mytiloidea</taxon>
        <taxon>Mytilidae</taxon>
        <taxon>Mytilinae</taxon>
        <taxon>Mytilus</taxon>
    </lineage>
</organism>
<gene>
    <name evidence="3" type="ORF">MGAL_10B091451</name>
</gene>
<dbReference type="InterPro" id="IPR036397">
    <property type="entry name" value="RNaseH_sf"/>
</dbReference>
<dbReference type="SUPFAM" id="SSF46689">
    <property type="entry name" value="Homeodomain-like"/>
    <property type="match status" value="1"/>
</dbReference>
<sequence>MSRLSLSVRHIILQCSVKGMSTVKIARHLQASLNQKISRQAVYEFLKRHRLTGQIIDQRPQYKTKVNKLHKRVINMWLSENPEMTAQQISKRLKDLFDLDISKKYVCLIRRGLGWTTRRVKYCQLISHKNKLVRQDWCLDALNKKETFQNVIFTDETSVEMGSDGRLFFHKPNSALQCHPAKRPKPKHSYKDNDSKHKSKSTKKWMEENDIMDNVMETPASSPDLNPIENVWSTLKYYLETVVKPKKKAELIAGIRKFWMNLSATDCGRYIDHIHRVIPYVVLNEGAPSGF</sequence>
<dbReference type="Gene3D" id="3.30.420.10">
    <property type="entry name" value="Ribonuclease H-like superfamily/Ribonuclease H"/>
    <property type="match status" value="1"/>
</dbReference>
<dbReference type="Pfam" id="PF13358">
    <property type="entry name" value="DDE_3"/>
    <property type="match status" value="1"/>
</dbReference>
<evidence type="ECO:0000313" key="3">
    <source>
        <dbReference type="EMBL" id="VDI69576.1"/>
    </source>
</evidence>
<feature type="region of interest" description="Disordered" evidence="1">
    <location>
        <begin position="176"/>
        <end position="203"/>
    </location>
</feature>
<evidence type="ECO:0000313" key="4">
    <source>
        <dbReference type="Proteomes" id="UP000596742"/>
    </source>
</evidence>
<evidence type="ECO:0000259" key="2">
    <source>
        <dbReference type="Pfam" id="PF13358"/>
    </source>
</evidence>
<accession>A0A8B6GVF0</accession>
<dbReference type="OrthoDB" id="6072806at2759"/>
<dbReference type="InterPro" id="IPR052338">
    <property type="entry name" value="Transposase_5"/>
</dbReference>
<keyword evidence="4" id="KW-1185">Reference proteome</keyword>
<dbReference type="Proteomes" id="UP000596742">
    <property type="component" value="Unassembled WGS sequence"/>
</dbReference>
<dbReference type="EMBL" id="UYJE01009053">
    <property type="protein sequence ID" value="VDI69576.1"/>
    <property type="molecule type" value="Genomic_DNA"/>
</dbReference>
<reference evidence="3" key="1">
    <citation type="submission" date="2018-11" db="EMBL/GenBank/DDBJ databases">
        <authorList>
            <person name="Alioto T."/>
            <person name="Alioto T."/>
        </authorList>
    </citation>
    <scope>NUCLEOTIDE SEQUENCE</scope>
</reference>
<dbReference type="InterPro" id="IPR009057">
    <property type="entry name" value="Homeodomain-like_sf"/>
</dbReference>
<evidence type="ECO:0000256" key="1">
    <source>
        <dbReference type="SAM" id="MobiDB-lite"/>
    </source>
</evidence>